<dbReference type="NCBIfam" id="TIGR00125">
    <property type="entry name" value="cyt_tran_rel"/>
    <property type="match status" value="1"/>
</dbReference>
<evidence type="ECO:0000256" key="1">
    <source>
        <dbReference type="ARBA" id="ARBA00022679"/>
    </source>
</evidence>
<keyword evidence="2" id="KW-0548">Nucleotidyltransferase</keyword>
<gene>
    <name evidence="4" type="ORF">GCM10009560_44560</name>
</gene>
<name>A0ABN1Q1J8_9ACTN</name>
<keyword evidence="5" id="KW-1185">Reference proteome</keyword>
<dbReference type="RefSeq" id="WP_343951870.1">
    <property type="nucleotide sequence ID" value="NZ_BAAAHQ010000023.1"/>
</dbReference>
<dbReference type="Proteomes" id="UP001501578">
    <property type="component" value="Unassembled WGS sequence"/>
</dbReference>
<reference evidence="4 5" key="1">
    <citation type="journal article" date="2019" name="Int. J. Syst. Evol. Microbiol.">
        <title>The Global Catalogue of Microorganisms (GCM) 10K type strain sequencing project: providing services to taxonomists for standard genome sequencing and annotation.</title>
        <authorList>
            <consortium name="The Broad Institute Genomics Platform"/>
            <consortium name="The Broad Institute Genome Sequencing Center for Infectious Disease"/>
            <person name="Wu L."/>
            <person name="Ma J."/>
        </authorList>
    </citation>
    <scope>NUCLEOTIDE SEQUENCE [LARGE SCALE GENOMIC DNA]</scope>
    <source>
        <strain evidence="4 5">JCM 11136</strain>
    </source>
</reference>
<dbReference type="InterPro" id="IPR014729">
    <property type="entry name" value="Rossmann-like_a/b/a_fold"/>
</dbReference>
<feature type="domain" description="Cytidyltransferase-like" evidence="3">
    <location>
        <begin position="19"/>
        <end position="85"/>
    </location>
</feature>
<evidence type="ECO:0000313" key="5">
    <source>
        <dbReference type="Proteomes" id="UP001501578"/>
    </source>
</evidence>
<evidence type="ECO:0000259" key="3">
    <source>
        <dbReference type="Pfam" id="PF01467"/>
    </source>
</evidence>
<dbReference type="PANTHER" id="PTHR21342">
    <property type="entry name" value="PHOSPHOPANTETHEINE ADENYLYLTRANSFERASE"/>
    <property type="match status" value="1"/>
</dbReference>
<accession>A0ABN1Q1J8</accession>
<organism evidence="4 5">
    <name type="scientific">Nonomuraea longicatena</name>
    <dbReference type="NCBI Taxonomy" id="83682"/>
    <lineage>
        <taxon>Bacteria</taxon>
        <taxon>Bacillati</taxon>
        <taxon>Actinomycetota</taxon>
        <taxon>Actinomycetes</taxon>
        <taxon>Streptosporangiales</taxon>
        <taxon>Streptosporangiaceae</taxon>
        <taxon>Nonomuraea</taxon>
    </lineage>
</organism>
<sequence length="201" mass="22174">MSGDGVSVGAGVGIGVGVIHGRFQPLHLGHLEYLLAGARRCDVLVVGITNPDPELTAHEPSDPARSSPEANPCTFYDRYLMVEGALREAGLAAERIRVVPFPHSFPERLRHYAPQDGTYFLTVYDEWGETKAARFAALGLRTEVMWRRTDKPISGSRVRRAIADGGDWRALVPPAVAAVIEERRIDERIRHALSDRAVRRG</sequence>
<dbReference type="SUPFAM" id="SSF52374">
    <property type="entry name" value="Nucleotidylyl transferase"/>
    <property type="match status" value="1"/>
</dbReference>
<dbReference type="PANTHER" id="PTHR21342:SF0">
    <property type="entry name" value="BIFUNCTIONAL NMN ADENYLYLTRANSFERASE_NUDIX HYDROLASE"/>
    <property type="match status" value="1"/>
</dbReference>
<dbReference type="Gene3D" id="3.40.50.620">
    <property type="entry name" value="HUPs"/>
    <property type="match status" value="1"/>
</dbReference>
<dbReference type="EMBL" id="BAAAHQ010000023">
    <property type="protein sequence ID" value="GAA0936093.1"/>
    <property type="molecule type" value="Genomic_DNA"/>
</dbReference>
<dbReference type="InterPro" id="IPR004821">
    <property type="entry name" value="Cyt_trans-like"/>
</dbReference>
<comment type="caution">
    <text evidence="4">The sequence shown here is derived from an EMBL/GenBank/DDBJ whole genome shotgun (WGS) entry which is preliminary data.</text>
</comment>
<keyword evidence="1" id="KW-0808">Transferase</keyword>
<proteinExistence type="predicted"/>
<dbReference type="Pfam" id="PF01467">
    <property type="entry name" value="CTP_transf_like"/>
    <property type="match status" value="1"/>
</dbReference>
<protein>
    <recommendedName>
        <fullName evidence="3">Cytidyltransferase-like domain-containing protein</fullName>
    </recommendedName>
</protein>
<evidence type="ECO:0000313" key="4">
    <source>
        <dbReference type="EMBL" id="GAA0936093.1"/>
    </source>
</evidence>
<evidence type="ECO:0000256" key="2">
    <source>
        <dbReference type="ARBA" id="ARBA00022695"/>
    </source>
</evidence>